<dbReference type="InterPro" id="IPR014710">
    <property type="entry name" value="RmlC-like_jellyroll"/>
</dbReference>
<dbReference type="AlphaFoldDB" id="A0A2T3XK33"/>
<organism evidence="2 3">
    <name type="scientific">Trinickia symbiotica</name>
    <dbReference type="NCBI Taxonomy" id="863227"/>
    <lineage>
        <taxon>Bacteria</taxon>
        <taxon>Pseudomonadati</taxon>
        <taxon>Pseudomonadota</taxon>
        <taxon>Betaproteobacteria</taxon>
        <taxon>Burkholderiales</taxon>
        <taxon>Burkholderiaceae</taxon>
        <taxon>Trinickia</taxon>
    </lineage>
</organism>
<sequence>MVTKSEIAHYSLGDLPVKALGESITQQIVNGKDLTLSLLTLKSGATVARHAHPNEQLTYIMQGTVAFRVGEALEHEFTVRAGEMLHIPANVPHSAHALEDTLDLDIFSPRRTDWMRPGGEDYFHNH</sequence>
<dbReference type="SUPFAM" id="SSF51182">
    <property type="entry name" value="RmlC-like cupins"/>
    <property type="match status" value="1"/>
</dbReference>
<comment type="caution">
    <text evidence="2">The sequence shown here is derived from an EMBL/GenBank/DDBJ whole genome shotgun (WGS) entry which is preliminary data.</text>
</comment>
<dbReference type="InterPro" id="IPR011051">
    <property type="entry name" value="RmlC_Cupin_sf"/>
</dbReference>
<dbReference type="EMBL" id="PYUC01000029">
    <property type="protein sequence ID" value="PTB16822.1"/>
    <property type="molecule type" value="Genomic_DNA"/>
</dbReference>
<evidence type="ECO:0000313" key="2">
    <source>
        <dbReference type="EMBL" id="PTB16822.1"/>
    </source>
</evidence>
<accession>A0A2T3XK33</accession>
<dbReference type="InterPro" id="IPR052535">
    <property type="entry name" value="Bacilysin_H2HPP_isomerase"/>
</dbReference>
<proteinExistence type="predicted"/>
<dbReference type="Proteomes" id="UP000240638">
    <property type="component" value="Unassembled WGS sequence"/>
</dbReference>
<reference evidence="2 3" key="1">
    <citation type="submission" date="2018-03" db="EMBL/GenBank/DDBJ databases">
        <title>Whole genome analyses suggest that Burkholderia sensu lato contains two further novel genera in the rhizoxinica-symbiotica group Mycetohabitans gen. nov., and Trinickia gen. nov.: implications for the evolution of diazotrophy and nodulation in the Burkholderiaceae.</title>
        <authorList>
            <person name="Estrada De Los Santos P."/>
            <person name="Palmer M."/>
            <person name="Chavez-Ramirez B."/>
            <person name="Steenkamp E.T."/>
            <person name="Hirsch A.M."/>
            <person name="Manyaka P."/>
            <person name="Maluk M."/>
            <person name="Lafos M."/>
            <person name="Crook M."/>
            <person name="Gross E."/>
            <person name="Simon M.F."/>
            <person name="Bueno Dos Reis Junior F."/>
            <person name="Poole P.S."/>
            <person name="Venter S.N."/>
            <person name="James E.K."/>
        </authorList>
    </citation>
    <scope>NUCLEOTIDE SEQUENCE [LARGE SCALE GENOMIC DNA]</scope>
    <source>
        <strain evidence="2 3">JPY-366</strain>
    </source>
</reference>
<evidence type="ECO:0000313" key="3">
    <source>
        <dbReference type="Proteomes" id="UP000240638"/>
    </source>
</evidence>
<dbReference type="Gene3D" id="2.60.120.10">
    <property type="entry name" value="Jelly Rolls"/>
    <property type="match status" value="1"/>
</dbReference>
<feature type="domain" description="Cupin type-2" evidence="1">
    <location>
        <begin position="38"/>
        <end position="101"/>
    </location>
</feature>
<dbReference type="RefSeq" id="WP_107154432.1">
    <property type="nucleotide sequence ID" value="NZ_PYUC01000029.1"/>
</dbReference>
<dbReference type="PANTHER" id="PTHR40112:SF1">
    <property type="entry name" value="H2HPP ISOMERASE"/>
    <property type="match status" value="1"/>
</dbReference>
<evidence type="ECO:0000259" key="1">
    <source>
        <dbReference type="Pfam" id="PF07883"/>
    </source>
</evidence>
<dbReference type="CDD" id="cd02238">
    <property type="entry name" value="cupin_KdgF"/>
    <property type="match status" value="1"/>
</dbReference>
<dbReference type="Pfam" id="PF07883">
    <property type="entry name" value="Cupin_2"/>
    <property type="match status" value="1"/>
</dbReference>
<dbReference type="InterPro" id="IPR013096">
    <property type="entry name" value="Cupin_2"/>
</dbReference>
<dbReference type="PANTHER" id="PTHR40112">
    <property type="entry name" value="H2HPP ISOMERASE"/>
    <property type="match status" value="1"/>
</dbReference>
<gene>
    <name evidence="2" type="ORF">C9I57_31540</name>
</gene>
<protein>
    <submittedName>
        <fullName evidence="2">Cupin domain-containing protein</fullName>
    </submittedName>
</protein>
<name>A0A2T3XK33_9BURK</name>